<organism evidence="3 4">
    <name type="scientific">Claviceps purpurea (strain 20.1)</name>
    <name type="common">Ergot fungus</name>
    <name type="synonym">Sphacelia segetum</name>
    <dbReference type="NCBI Taxonomy" id="1111077"/>
    <lineage>
        <taxon>Eukaryota</taxon>
        <taxon>Fungi</taxon>
        <taxon>Dikarya</taxon>
        <taxon>Ascomycota</taxon>
        <taxon>Pezizomycotina</taxon>
        <taxon>Sordariomycetes</taxon>
        <taxon>Hypocreomycetidae</taxon>
        <taxon>Hypocreales</taxon>
        <taxon>Clavicipitaceae</taxon>
        <taxon>Claviceps</taxon>
    </lineage>
</organism>
<dbReference type="InterPro" id="IPR029526">
    <property type="entry name" value="PGBD"/>
</dbReference>
<feature type="domain" description="PiggyBac transposable element-derived protein" evidence="2">
    <location>
        <begin position="42"/>
        <end position="348"/>
    </location>
</feature>
<keyword evidence="4" id="KW-1185">Reference proteome</keyword>
<dbReference type="PANTHER" id="PTHR46599:SF3">
    <property type="entry name" value="PIGGYBAC TRANSPOSABLE ELEMENT-DERIVED PROTEIN 4"/>
    <property type="match status" value="1"/>
</dbReference>
<dbReference type="eggNOG" id="ENOG502QWHD">
    <property type="taxonomic scope" value="Eukaryota"/>
</dbReference>
<accession>M1W1T3</accession>
<evidence type="ECO:0000313" key="3">
    <source>
        <dbReference type="EMBL" id="CCE27025.1"/>
    </source>
</evidence>
<dbReference type="OrthoDB" id="5096864at2759"/>
<dbReference type="VEuPathDB" id="FungiDB:CPUR_00497"/>
<dbReference type="HOGENOM" id="CLU_022617_3_1_1"/>
<sequence>MTDSSVQSHSLKRKLAAQQSGDNSQSLELSDQTPPIVQPPDDPVVVFQKFCPEYLVEKWVTWTNDWVSHKINHPEDAASSNDAAGLNDVAALNDVAGLSNFAALNHFGGFNDFADADESSDEADDVSLRRWVPTCAAELYVFLAFLTYIGLHPEPNLSDYWREEPPIGLGPGWPTHRIHKFMTYRRFKLLFRNVRVFDPFDAPEDNLTQPVSRVSNWPDPVQQAAADLLQPGLKITLEEGMIRFTGRSGAEVTTPRKSIPEGLRIWALAANGHYIRWIFRLPGHRPKLQLPIEPGNASTQSVVLDLMSLSATTNRQAFFDNLLTTIELLGILREEGNVPTGTARLTTGMWDQFVRLKDVDNNPNVDWLYHALEASPTPDNLVSLIIR</sequence>
<dbReference type="STRING" id="1111077.M1W1T3"/>
<evidence type="ECO:0000259" key="2">
    <source>
        <dbReference type="Pfam" id="PF13843"/>
    </source>
</evidence>
<evidence type="ECO:0000313" key="4">
    <source>
        <dbReference type="Proteomes" id="UP000016801"/>
    </source>
</evidence>
<reference evidence="3 4" key="1">
    <citation type="journal article" date="2013" name="PLoS Genet.">
        <title>Plant-symbiotic fungi as chemical engineers: Multi-genome analysis of the Clavicipitaceae reveals dynamics of alkaloid loci.</title>
        <authorList>
            <person name="Schardl C.L."/>
            <person name="Young C.A."/>
            <person name="Hesse U."/>
            <person name="Amyotte S.G."/>
            <person name="Andreeva K."/>
            <person name="Calie P.J."/>
            <person name="Fleetwood D.J."/>
            <person name="Haws D.C."/>
            <person name="Moore N."/>
            <person name="Oeser B."/>
            <person name="Panaccione D.G."/>
            <person name="Schweri K.K."/>
            <person name="Voisey C.R."/>
            <person name="Farman M.L."/>
            <person name="Jaromczyk J.W."/>
            <person name="Roe B.A."/>
            <person name="O'Sullivan D.M."/>
            <person name="Scott B."/>
            <person name="Tudzynski P."/>
            <person name="An Z."/>
            <person name="Arnaoudova E.G."/>
            <person name="Bullock C.T."/>
            <person name="Charlton N.D."/>
            <person name="Chen L."/>
            <person name="Cox M."/>
            <person name="Dinkins R.D."/>
            <person name="Florea S."/>
            <person name="Glenn A.E."/>
            <person name="Gordon A."/>
            <person name="Gueldener U."/>
            <person name="Harris D.R."/>
            <person name="Hollin W."/>
            <person name="Jaromczyk J."/>
            <person name="Johnson R.D."/>
            <person name="Khan A.K."/>
            <person name="Leistner E."/>
            <person name="Leuchtmann A."/>
            <person name="Li C."/>
            <person name="Liu J."/>
            <person name="Liu J."/>
            <person name="Liu M."/>
            <person name="Mace W."/>
            <person name="Machado C."/>
            <person name="Nagabhyru P."/>
            <person name="Pan J."/>
            <person name="Schmid J."/>
            <person name="Sugawara K."/>
            <person name="Steiner U."/>
            <person name="Takach J.E."/>
            <person name="Tanaka E."/>
            <person name="Webb J.S."/>
            <person name="Wilson E.V."/>
            <person name="Wiseman J.L."/>
            <person name="Yoshida R."/>
            <person name="Zeng Z."/>
        </authorList>
    </citation>
    <scope>NUCLEOTIDE SEQUENCE [LARGE SCALE GENOMIC DNA]</scope>
    <source>
        <strain evidence="3 4">20.1</strain>
    </source>
</reference>
<dbReference type="Proteomes" id="UP000016801">
    <property type="component" value="Unassembled WGS sequence"/>
</dbReference>
<name>M1W1T3_CLAP2</name>
<feature type="region of interest" description="Disordered" evidence="1">
    <location>
        <begin position="1"/>
        <end position="40"/>
    </location>
</feature>
<dbReference type="Pfam" id="PF13843">
    <property type="entry name" value="DDE_Tnp_1_7"/>
    <property type="match status" value="1"/>
</dbReference>
<proteinExistence type="predicted"/>
<dbReference type="EMBL" id="CAGA01000002">
    <property type="protein sequence ID" value="CCE27025.1"/>
    <property type="molecule type" value="Genomic_DNA"/>
</dbReference>
<protein>
    <recommendedName>
        <fullName evidence="2">PiggyBac transposable element-derived protein domain-containing protein</fullName>
    </recommendedName>
</protein>
<gene>
    <name evidence="3" type="ORF">CPUR_00497</name>
</gene>
<feature type="compositionally biased region" description="Polar residues" evidence="1">
    <location>
        <begin position="17"/>
        <end position="30"/>
    </location>
</feature>
<evidence type="ECO:0000256" key="1">
    <source>
        <dbReference type="SAM" id="MobiDB-lite"/>
    </source>
</evidence>
<dbReference type="AlphaFoldDB" id="M1W1T3"/>
<dbReference type="PANTHER" id="PTHR46599">
    <property type="entry name" value="PIGGYBAC TRANSPOSABLE ELEMENT-DERIVED PROTEIN 4"/>
    <property type="match status" value="1"/>
</dbReference>
<comment type="caution">
    <text evidence="3">The sequence shown here is derived from an EMBL/GenBank/DDBJ whole genome shotgun (WGS) entry which is preliminary data.</text>
</comment>